<dbReference type="Proteomes" id="UP000448867">
    <property type="component" value="Unassembled WGS sequence"/>
</dbReference>
<feature type="transmembrane region" description="Helical" evidence="1">
    <location>
        <begin position="12"/>
        <end position="33"/>
    </location>
</feature>
<feature type="transmembrane region" description="Helical" evidence="1">
    <location>
        <begin position="45"/>
        <end position="63"/>
    </location>
</feature>
<comment type="caution">
    <text evidence="2">The sequence shown here is derived from an EMBL/GenBank/DDBJ whole genome shotgun (WGS) entry which is preliminary data.</text>
</comment>
<evidence type="ECO:0000313" key="2">
    <source>
        <dbReference type="EMBL" id="MRX71072.1"/>
    </source>
</evidence>
<protein>
    <submittedName>
        <fullName evidence="2">Uncharacterized protein</fullName>
    </submittedName>
</protein>
<sequence>MLQEINGWLEVAAKVAVVSVLIFSSISLIAVFQADYIPEVMQPRALSLSIVAGLSAVAAAILFKIR</sequence>
<evidence type="ECO:0000256" key="1">
    <source>
        <dbReference type="SAM" id="Phobius"/>
    </source>
</evidence>
<gene>
    <name evidence="2" type="ORF">GJU40_02670</name>
</gene>
<name>A0A7X2IWF8_9BACI</name>
<evidence type="ECO:0000313" key="3">
    <source>
        <dbReference type="Proteomes" id="UP000448867"/>
    </source>
</evidence>
<dbReference type="RefSeq" id="WP_154306211.1">
    <property type="nucleotide sequence ID" value="NZ_WKKI01000003.1"/>
</dbReference>
<keyword evidence="1" id="KW-0812">Transmembrane</keyword>
<organism evidence="2 3">
    <name type="scientific">Metabacillus lacus</name>
    <dbReference type="NCBI Taxonomy" id="1983721"/>
    <lineage>
        <taxon>Bacteria</taxon>
        <taxon>Bacillati</taxon>
        <taxon>Bacillota</taxon>
        <taxon>Bacilli</taxon>
        <taxon>Bacillales</taxon>
        <taxon>Bacillaceae</taxon>
        <taxon>Metabacillus</taxon>
    </lineage>
</organism>
<keyword evidence="1" id="KW-0472">Membrane</keyword>
<reference evidence="2 3" key="1">
    <citation type="submission" date="2019-11" db="EMBL/GenBank/DDBJ databases">
        <title>Bacillus lacus genome.</title>
        <authorList>
            <person name="Allen C.J."/>
            <person name="Newman J.D."/>
        </authorList>
    </citation>
    <scope>NUCLEOTIDE SEQUENCE [LARGE SCALE GENOMIC DNA]</scope>
    <source>
        <strain evidence="2 3">KCTC 33946</strain>
    </source>
</reference>
<dbReference type="AlphaFoldDB" id="A0A7X2IWF8"/>
<keyword evidence="3" id="KW-1185">Reference proteome</keyword>
<dbReference type="EMBL" id="WKKI01000003">
    <property type="protein sequence ID" value="MRX71072.1"/>
    <property type="molecule type" value="Genomic_DNA"/>
</dbReference>
<keyword evidence="1" id="KW-1133">Transmembrane helix</keyword>
<accession>A0A7X2IWF8</accession>
<proteinExistence type="predicted"/>